<feature type="domain" description="Trypanosome variant surface glycoprotein B-type N-terminal" evidence="9">
    <location>
        <begin position="21"/>
        <end position="92"/>
    </location>
</feature>
<dbReference type="InterPro" id="IPR025932">
    <property type="entry name" value="Trypano_VSG_B_N_dom"/>
</dbReference>
<dbReference type="AlphaFoldDB" id="F9WJZ3"/>
<evidence type="ECO:0000256" key="7">
    <source>
        <dbReference type="ARBA" id="ARBA00023180"/>
    </source>
</evidence>
<keyword evidence="4" id="KW-0336">GPI-anchor</keyword>
<evidence type="ECO:0000256" key="4">
    <source>
        <dbReference type="ARBA" id="ARBA00022622"/>
    </source>
</evidence>
<evidence type="ECO:0000313" key="11">
    <source>
        <dbReference type="Proteomes" id="UP000000702"/>
    </source>
</evidence>
<sequence>MPALLEEYVEMIRKVDKDKRIFGHSGRGKKEEVTTCTGEQGKHGSDKEKNNEKICVDYGQNFKNGQYEIPWHNKFKEASERMNEAKKLEDKILQNHAEIVLLQSRAWIAYTLEKEDQTANLDDMNVSHLFDGAKLTHEIPLSFIFLIF</sequence>
<dbReference type="GO" id="GO:0098552">
    <property type="term" value="C:side of membrane"/>
    <property type="evidence" value="ECO:0007669"/>
    <property type="project" value="UniProtKB-KW"/>
</dbReference>
<evidence type="ECO:0000256" key="2">
    <source>
        <dbReference type="ARBA" id="ARBA00004609"/>
    </source>
</evidence>
<proteinExistence type="predicted"/>
<dbReference type="Pfam" id="PF13206">
    <property type="entry name" value="VSG_B"/>
    <property type="match status" value="1"/>
</dbReference>
<evidence type="ECO:0000256" key="6">
    <source>
        <dbReference type="ARBA" id="ARBA00023136"/>
    </source>
</evidence>
<dbReference type="Proteomes" id="UP000000702">
    <property type="component" value="Unassembled WGS sequence"/>
</dbReference>
<comment type="subcellular location">
    <subcellularLocation>
        <location evidence="2">Cell membrane</location>
        <topology evidence="2">Lipid-anchor</topology>
        <topology evidence="2">GPI-anchor</topology>
    </subcellularLocation>
</comment>
<reference evidence="11" key="1">
    <citation type="submission" date="2011-07" db="EMBL/GenBank/DDBJ databases">
        <title>Divergent evolution of antigenic variation in African trypanosomes.</title>
        <authorList>
            <person name="Jackson A.P."/>
            <person name="Berry A."/>
            <person name="Allison H.C."/>
            <person name="Burton P."/>
            <person name="Anderson J."/>
            <person name="Aslett M."/>
            <person name="Brown R."/>
            <person name="Corton N."/>
            <person name="Harris D."/>
            <person name="Hauser H."/>
            <person name="Gamble J."/>
            <person name="Gilderthorp R."/>
            <person name="McQuillan J."/>
            <person name="Quail M.A."/>
            <person name="Sanders M."/>
            <person name="Van Tonder A."/>
            <person name="Ginger M.L."/>
            <person name="Donelson J.E."/>
            <person name="Field M.C."/>
            <person name="Barry J.D."/>
            <person name="Berriman M."/>
            <person name="Hertz-Fowler C."/>
        </authorList>
    </citation>
    <scope>NUCLEOTIDE SEQUENCE [LARGE SCALE GENOMIC DNA]</scope>
    <source>
        <strain evidence="11">IL3000</strain>
    </source>
</reference>
<reference evidence="10 11" key="2">
    <citation type="journal article" date="2012" name="Proc. Natl. Acad. Sci. U.S.A.">
        <title>Antigenic diversity is generated by distinct evolutionary mechanisms in African trypanosome species.</title>
        <authorList>
            <person name="Jackson A.P."/>
            <person name="Berry A."/>
            <person name="Aslett M."/>
            <person name="Allison H.C."/>
            <person name="Burton P."/>
            <person name="Vavrova-Anderson J."/>
            <person name="Brown R."/>
            <person name="Browne H."/>
            <person name="Corton N."/>
            <person name="Hauser H."/>
            <person name="Gamble J."/>
            <person name="Gilderthorp R."/>
            <person name="Marcello L."/>
            <person name="McQuillan J."/>
            <person name="Otto T.D."/>
            <person name="Quail M.A."/>
            <person name="Sanders M.J."/>
            <person name="van Tonder A."/>
            <person name="Ginger M.L."/>
            <person name="Field M.C."/>
            <person name="Barry J.D."/>
            <person name="Hertz-Fowler C."/>
            <person name="Berriman M."/>
        </authorList>
    </citation>
    <scope>NUCLEOTIDE SEQUENCE [LARGE SCALE GENOMIC DNA]</scope>
    <source>
        <strain evidence="10 11">IL3000</strain>
    </source>
</reference>
<evidence type="ECO:0000313" key="10">
    <source>
        <dbReference type="EMBL" id="CCD17654.1"/>
    </source>
</evidence>
<keyword evidence="11" id="KW-1185">Reference proteome</keyword>
<evidence type="ECO:0000256" key="1">
    <source>
        <dbReference type="ARBA" id="ARBA00002523"/>
    </source>
</evidence>
<accession>F9WJZ3</accession>
<evidence type="ECO:0000259" key="9">
    <source>
        <dbReference type="Pfam" id="PF13206"/>
    </source>
</evidence>
<dbReference type="EMBL" id="CAEQ01002792">
    <property type="protein sequence ID" value="CCD17654.1"/>
    <property type="molecule type" value="Genomic_DNA"/>
</dbReference>
<gene>
    <name evidence="10" type="ORF">TCIL3000_0_24580</name>
</gene>
<keyword evidence="8" id="KW-0449">Lipoprotein</keyword>
<keyword evidence="5" id="KW-0732">Signal</keyword>
<keyword evidence="7" id="KW-0325">Glycoprotein</keyword>
<organism evidence="10 11">
    <name type="scientific">Trypanosoma congolense (strain IL3000)</name>
    <dbReference type="NCBI Taxonomy" id="1068625"/>
    <lineage>
        <taxon>Eukaryota</taxon>
        <taxon>Discoba</taxon>
        <taxon>Euglenozoa</taxon>
        <taxon>Kinetoplastea</taxon>
        <taxon>Metakinetoplastina</taxon>
        <taxon>Trypanosomatida</taxon>
        <taxon>Trypanosomatidae</taxon>
        <taxon>Trypanosoma</taxon>
        <taxon>Nannomonas</taxon>
    </lineage>
</organism>
<dbReference type="GO" id="GO:0005886">
    <property type="term" value="C:plasma membrane"/>
    <property type="evidence" value="ECO:0007669"/>
    <property type="project" value="UniProtKB-SubCell"/>
</dbReference>
<evidence type="ECO:0000256" key="3">
    <source>
        <dbReference type="ARBA" id="ARBA00022475"/>
    </source>
</evidence>
<protein>
    <recommendedName>
        <fullName evidence="9">Trypanosome variant surface glycoprotein B-type N-terminal domain-containing protein</fullName>
    </recommendedName>
</protein>
<evidence type="ECO:0000256" key="5">
    <source>
        <dbReference type="ARBA" id="ARBA00022729"/>
    </source>
</evidence>
<keyword evidence="3" id="KW-1003">Cell membrane</keyword>
<comment type="function">
    <text evidence="1">VSG forms a coat on the surface of the parasite. The trypanosome evades the immune response of the host by expressing a series of antigenically distinct VSGs from an estimated 1000 VSG genes.</text>
</comment>
<comment type="caution">
    <text evidence="10">The sequence shown here is derived from an EMBL/GenBank/DDBJ whole genome shotgun (WGS) entry which is preliminary data.</text>
</comment>
<name>F9WJZ3_TRYCI</name>
<evidence type="ECO:0000256" key="8">
    <source>
        <dbReference type="ARBA" id="ARBA00023288"/>
    </source>
</evidence>
<keyword evidence="6" id="KW-0472">Membrane</keyword>